<reference evidence="2" key="1">
    <citation type="journal article" date="2013" name="Proc. Natl. Acad. Sci. U.S.A.">
        <title>Genome structure and metabolic features in the red seaweed Chondrus crispus shed light on evolution of the Archaeplastida.</title>
        <authorList>
            <person name="Collen J."/>
            <person name="Porcel B."/>
            <person name="Carre W."/>
            <person name="Ball S.G."/>
            <person name="Chaparro C."/>
            <person name="Tonon T."/>
            <person name="Barbeyron T."/>
            <person name="Michel G."/>
            <person name="Noel B."/>
            <person name="Valentin K."/>
            <person name="Elias M."/>
            <person name="Artiguenave F."/>
            <person name="Arun A."/>
            <person name="Aury J.M."/>
            <person name="Barbosa-Neto J.F."/>
            <person name="Bothwell J.H."/>
            <person name="Bouget F.Y."/>
            <person name="Brillet L."/>
            <person name="Cabello-Hurtado F."/>
            <person name="Capella-Gutierrez S."/>
            <person name="Charrier B."/>
            <person name="Cladiere L."/>
            <person name="Cock J.M."/>
            <person name="Coelho S.M."/>
            <person name="Colleoni C."/>
            <person name="Czjzek M."/>
            <person name="Da Silva C."/>
            <person name="Delage L."/>
            <person name="Denoeud F."/>
            <person name="Deschamps P."/>
            <person name="Dittami S.M."/>
            <person name="Gabaldon T."/>
            <person name="Gachon C.M."/>
            <person name="Groisillier A."/>
            <person name="Herve C."/>
            <person name="Jabbari K."/>
            <person name="Katinka M."/>
            <person name="Kloareg B."/>
            <person name="Kowalczyk N."/>
            <person name="Labadie K."/>
            <person name="Leblanc C."/>
            <person name="Lopez P.J."/>
            <person name="McLachlan D.H."/>
            <person name="Meslet-Cladiere L."/>
            <person name="Moustafa A."/>
            <person name="Nehr Z."/>
            <person name="Nyvall Collen P."/>
            <person name="Panaud O."/>
            <person name="Partensky F."/>
            <person name="Poulain J."/>
            <person name="Rensing S.A."/>
            <person name="Rousvoal S."/>
            <person name="Samson G."/>
            <person name="Symeonidi A."/>
            <person name="Weissenbach J."/>
            <person name="Zambounis A."/>
            <person name="Wincker P."/>
            <person name="Boyen C."/>
        </authorList>
    </citation>
    <scope>NUCLEOTIDE SEQUENCE [LARGE SCALE GENOMIC DNA]</scope>
    <source>
        <strain evidence="2">cv. Stackhouse</strain>
    </source>
</reference>
<dbReference type="RefSeq" id="XP_005712356.1">
    <property type="nucleotide sequence ID" value="XM_005712299.1"/>
</dbReference>
<accession>S0F374</accession>
<dbReference type="GeneID" id="17320052"/>
<keyword evidence="2" id="KW-1185">Reference proteome</keyword>
<dbReference type="Gramene" id="CDF77482">
    <property type="protein sequence ID" value="CDF77482"/>
    <property type="gene ID" value="CHC_T00007977001"/>
</dbReference>
<evidence type="ECO:0000313" key="1">
    <source>
        <dbReference type="EMBL" id="CDF77482.1"/>
    </source>
</evidence>
<dbReference type="Proteomes" id="UP000012073">
    <property type="component" value="Unassembled WGS sequence"/>
</dbReference>
<dbReference type="EMBL" id="HG001523">
    <property type="protein sequence ID" value="CDF77482.1"/>
    <property type="molecule type" value="Genomic_DNA"/>
</dbReference>
<gene>
    <name evidence="1" type="ORF">CHC_T00007977001</name>
</gene>
<sequence>MFPISIGVGSLELPAPSFAFGTCTLQIARSTLSAILAASSKVVTAVLRTSRRTSYFSPVQNLSHFSPSKMSGIVITMFRNSDKYFETDETCFSLRSLSRTLRT</sequence>
<evidence type="ECO:0000313" key="2">
    <source>
        <dbReference type="Proteomes" id="UP000012073"/>
    </source>
</evidence>
<name>S0F374_CHOCR</name>
<organism evidence="1 2">
    <name type="scientific">Chondrus crispus</name>
    <name type="common">Carrageen Irish moss</name>
    <name type="synonym">Polymorpha crispa</name>
    <dbReference type="NCBI Taxonomy" id="2769"/>
    <lineage>
        <taxon>Eukaryota</taxon>
        <taxon>Rhodophyta</taxon>
        <taxon>Florideophyceae</taxon>
        <taxon>Rhodymeniophycidae</taxon>
        <taxon>Gigartinales</taxon>
        <taxon>Gigartinaceae</taxon>
        <taxon>Chondrus</taxon>
    </lineage>
</organism>
<proteinExistence type="predicted"/>
<protein>
    <submittedName>
        <fullName evidence="1">Uncharacterized protein</fullName>
    </submittedName>
</protein>
<dbReference type="AlphaFoldDB" id="S0F374"/>
<dbReference type="KEGG" id="ccp:CHC_T00007977001"/>